<accession>A0A2R6PQ75</accession>
<dbReference type="OrthoDB" id="696337at2759"/>
<dbReference type="PANTHER" id="PTHR33265">
    <property type="entry name" value="AVR9/CF-9 RAPIDLY ELICITED PROTEIN-RELATED"/>
    <property type="match status" value="1"/>
</dbReference>
<evidence type="ECO:0000313" key="2">
    <source>
        <dbReference type="EMBL" id="PSR96881.1"/>
    </source>
</evidence>
<evidence type="ECO:0000313" key="3">
    <source>
        <dbReference type="Proteomes" id="UP000241394"/>
    </source>
</evidence>
<evidence type="ECO:0000313" key="1">
    <source>
        <dbReference type="EMBL" id="PSR94940.1"/>
    </source>
</evidence>
<comment type="caution">
    <text evidence="1">The sequence shown here is derived from an EMBL/GenBank/DDBJ whole genome shotgun (WGS) entry which is preliminary data.</text>
</comment>
<dbReference type="Proteomes" id="UP000241394">
    <property type="component" value="Chromosome LG23"/>
</dbReference>
<dbReference type="PANTHER" id="PTHR33265:SF8">
    <property type="entry name" value="AVR9_CF-9 RAPIDLY ELICITED PROTEIN 146"/>
    <property type="match status" value="1"/>
</dbReference>
<dbReference type="STRING" id="1590841.A0A2R6PQ75"/>
<protein>
    <submittedName>
        <fullName evidence="1">Microtubule-associated protein like</fullName>
    </submittedName>
</protein>
<dbReference type="InParanoid" id="A0A2R6PQ75"/>
<dbReference type="FunCoup" id="A0A2R6PQ75">
    <property type="interactions" value="942"/>
</dbReference>
<organism evidence="1 3">
    <name type="scientific">Actinidia chinensis var. chinensis</name>
    <name type="common">Chinese soft-hair kiwi</name>
    <dbReference type="NCBI Taxonomy" id="1590841"/>
    <lineage>
        <taxon>Eukaryota</taxon>
        <taxon>Viridiplantae</taxon>
        <taxon>Streptophyta</taxon>
        <taxon>Embryophyta</taxon>
        <taxon>Tracheophyta</taxon>
        <taxon>Spermatophyta</taxon>
        <taxon>Magnoliopsida</taxon>
        <taxon>eudicotyledons</taxon>
        <taxon>Gunneridae</taxon>
        <taxon>Pentapetalae</taxon>
        <taxon>asterids</taxon>
        <taxon>Ericales</taxon>
        <taxon>Actinidiaceae</taxon>
        <taxon>Actinidia</taxon>
    </lineage>
</organism>
<dbReference type="EMBL" id="NKQK01000023">
    <property type="protein sequence ID" value="PSR94940.1"/>
    <property type="molecule type" value="Genomic_DNA"/>
</dbReference>
<dbReference type="OMA" id="HKLMMSR"/>
<proteinExistence type="predicted"/>
<dbReference type="Gramene" id="PSR96881">
    <property type="protein sequence ID" value="PSR96881"/>
    <property type="gene ID" value="CEY00_Acc26935"/>
</dbReference>
<reference evidence="1 3" key="1">
    <citation type="submission" date="2017-07" db="EMBL/GenBank/DDBJ databases">
        <title>An improved, manually edited Actinidia chinensis var. chinensis (kiwifruit) genome highlights the challenges associated with draft genomes and gene prediction in plants.</title>
        <authorList>
            <person name="Pilkington S."/>
            <person name="Crowhurst R."/>
            <person name="Hilario E."/>
            <person name="Nardozza S."/>
            <person name="Fraser L."/>
            <person name="Peng Y."/>
            <person name="Gunaseelan K."/>
            <person name="Simpson R."/>
            <person name="Tahir J."/>
            <person name="Deroles S."/>
            <person name="Templeton K."/>
            <person name="Luo Z."/>
            <person name="Davy M."/>
            <person name="Cheng C."/>
            <person name="Mcneilage M."/>
            <person name="Scaglione D."/>
            <person name="Liu Y."/>
            <person name="Zhang Q."/>
            <person name="Datson P."/>
            <person name="De Silva N."/>
            <person name="Gardiner S."/>
            <person name="Bassett H."/>
            <person name="Chagne D."/>
            <person name="Mccallum J."/>
            <person name="Dzierzon H."/>
            <person name="Deng C."/>
            <person name="Wang Y.-Y."/>
            <person name="Barron N."/>
            <person name="Manako K."/>
            <person name="Bowen J."/>
            <person name="Foster T."/>
            <person name="Erridge Z."/>
            <person name="Tiffin H."/>
            <person name="Waite C."/>
            <person name="Davies K."/>
            <person name="Grierson E."/>
            <person name="Laing W."/>
            <person name="Kirk R."/>
            <person name="Chen X."/>
            <person name="Wood M."/>
            <person name="Montefiori M."/>
            <person name="Brummell D."/>
            <person name="Schwinn K."/>
            <person name="Catanach A."/>
            <person name="Fullerton C."/>
            <person name="Li D."/>
            <person name="Meiyalaghan S."/>
            <person name="Nieuwenhuizen N."/>
            <person name="Read N."/>
            <person name="Prakash R."/>
            <person name="Hunter D."/>
            <person name="Zhang H."/>
            <person name="Mckenzie M."/>
            <person name="Knabel M."/>
            <person name="Harris A."/>
            <person name="Allan A."/>
            <person name="Chen A."/>
            <person name="Janssen B."/>
            <person name="Plunkett B."/>
            <person name="Dwamena C."/>
            <person name="Voogd C."/>
            <person name="Leif D."/>
            <person name="Lafferty D."/>
            <person name="Souleyre E."/>
            <person name="Varkonyi-Gasic E."/>
            <person name="Gambi F."/>
            <person name="Hanley J."/>
            <person name="Yao J.-L."/>
            <person name="Cheung J."/>
            <person name="David K."/>
            <person name="Warren B."/>
            <person name="Marsh K."/>
            <person name="Snowden K."/>
            <person name="Lin-Wang K."/>
            <person name="Brian L."/>
            <person name="Martinez-Sanchez M."/>
            <person name="Wang M."/>
            <person name="Ileperuma N."/>
            <person name="Macnee N."/>
            <person name="Campin R."/>
            <person name="Mcatee P."/>
            <person name="Drummond R."/>
            <person name="Espley R."/>
            <person name="Ireland H."/>
            <person name="Wu R."/>
            <person name="Atkinson R."/>
            <person name="Karunairetnam S."/>
            <person name="Bulley S."/>
            <person name="Chunkath S."/>
            <person name="Hanley Z."/>
            <person name="Storey R."/>
            <person name="Thrimawithana A."/>
            <person name="Thomson S."/>
            <person name="David C."/>
            <person name="Testolin R."/>
        </authorList>
    </citation>
    <scope>NUCLEOTIDE SEQUENCE [LARGE SCALE GENOMIC DNA]</scope>
    <source>
        <strain evidence="3">cv. Red5</strain>
        <tissue evidence="1">Young leaf</tissue>
    </source>
</reference>
<reference evidence="3" key="2">
    <citation type="journal article" date="2018" name="BMC Genomics">
        <title>A manually annotated Actinidia chinensis var. chinensis (kiwifruit) genome highlights the challenges associated with draft genomes and gene prediction in plants.</title>
        <authorList>
            <person name="Pilkington S.M."/>
            <person name="Crowhurst R."/>
            <person name="Hilario E."/>
            <person name="Nardozza S."/>
            <person name="Fraser L."/>
            <person name="Peng Y."/>
            <person name="Gunaseelan K."/>
            <person name="Simpson R."/>
            <person name="Tahir J."/>
            <person name="Deroles S.C."/>
            <person name="Templeton K."/>
            <person name="Luo Z."/>
            <person name="Davy M."/>
            <person name="Cheng C."/>
            <person name="McNeilage M."/>
            <person name="Scaglione D."/>
            <person name="Liu Y."/>
            <person name="Zhang Q."/>
            <person name="Datson P."/>
            <person name="De Silva N."/>
            <person name="Gardiner S.E."/>
            <person name="Bassett H."/>
            <person name="Chagne D."/>
            <person name="McCallum J."/>
            <person name="Dzierzon H."/>
            <person name="Deng C."/>
            <person name="Wang Y.Y."/>
            <person name="Barron L."/>
            <person name="Manako K."/>
            <person name="Bowen J."/>
            <person name="Foster T.M."/>
            <person name="Erridge Z.A."/>
            <person name="Tiffin H."/>
            <person name="Waite C.N."/>
            <person name="Davies K.M."/>
            <person name="Grierson E.P."/>
            <person name="Laing W.A."/>
            <person name="Kirk R."/>
            <person name="Chen X."/>
            <person name="Wood M."/>
            <person name="Montefiori M."/>
            <person name="Brummell D.A."/>
            <person name="Schwinn K.E."/>
            <person name="Catanach A."/>
            <person name="Fullerton C."/>
            <person name="Li D."/>
            <person name="Meiyalaghan S."/>
            <person name="Nieuwenhuizen N."/>
            <person name="Read N."/>
            <person name="Prakash R."/>
            <person name="Hunter D."/>
            <person name="Zhang H."/>
            <person name="McKenzie M."/>
            <person name="Knabel M."/>
            <person name="Harris A."/>
            <person name="Allan A.C."/>
            <person name="Gleave A."/>
            <person name="Chen A."/>
            <person name="Janssen B.J."/>
            <person name="Plunkett B."/>
            <person name="Ampomah-Dwamena C."/>
            <person name="Voogd C."/>
            <person name="Leif D."/>
            <person name="Lafferty D."/>
            <person name="Souleyre E.J.F."/>
            <person name="Varkonyi-Gasic E."/>
            <person name="Gambi F."/>
            <person name="Hanley J."/>
            <person name="Yao J.L."/>
            <person name="Cheung J."/>
            <person name="David K.M."/>
            <person name="Warren B."/>
            <person name="Marsh K."/>
            <person name="Snowden K.C."/>
            <person name="Lin-Wang K."/>
            <person name="Brian L."/>
            <person name="Martinez-Sanchez M."/>
            <person name="Wang M."/>
            <person name="Ileperuma N."/>
            <person name="Macnee N."/>
            <person name="Campin R."/>
            <person name="McAtee P."/>
            <person name="Drummond R.S.M."/>
            <person name="Espley R.V."/>
            <person name="Ireland H.S."/>
            <person name="Wu R."/>
            <person name="Atkinson R.G."/>
            <person name="Karunairetnam S."/>
            <person name="Bulley S."/>
            <person name="Chunkath S."/>
            <person name="Hanley Z."/>
            <person name="Storey R."/>
            <person name="Thrimawithana A.H."/>
            <person name="Thomson S."/>
            <person name="David C."/>
            <person name="Testolin R."/>
            <person name="Huang H."/>
            <person name="Hellens R.P."/>
            <person name="Schaffer R.J."/>
        </authorList>
    </citation>
    <scope>NUCLEOTIDE SEQUENCE [LARGE SCALE GENOMIC DNA]</scope>
    <source>
        <strain evidence="3">cv. Red5</strain>
    </source>
</reference>
<gene>
    <name evidence="1" type="ORF">CEY00_Acc25695</name>
    <name evidence="2" type="ORF">CEY00_Acc26935</name>
</gene>
<name>A0A2R6PQ75_ACTCC</name>
<dbReference type="AlphaFoldDB" id="A0A2R6PQ75"/>
<dbReference type="EMBL" id="NKQK01000023">
    <property type="protein sequence ID" value="PSR96881.1"/>
    <property type="molecule type" value="Genomic_DNA"/>
</dbReference>
<keyword evidence="3" id="KW-1185">Reference proteome</keyword>
<dbReference type="Gramene" id="PSR94940">
    <property type="protein sequence ID" value="PSR94940"/>
    <property type="gene ID" value="CEY00_Acc25695"/>
</dbReference>
<sequence length="207" mass="23306">MENANDLPVVAKRLWKIVRVLYFMLRKSISKSKLMVDLNMMMKRGKIAGKAMVHNLIFHHHNHSAAANRSSHRDNHLSSAAAPHEYEFSCSNTPSFPFHVSKRKNQANPHSHFFACAHAPPTEDDKDEVTASPALTWHTPVGWSEVASPALPGFGQSPAVRQLRITDSPFPIRDVDEDEDCHVDEAAEKFIAKFYNTLRKQNAMALP</sequence>